<proteinExistence type="predicted"/>
<dbReference type="KEGG" id="mtm:MYCTH_2308231"/>
<keyword evidence="2" id="KW-0472">Membrane</keyword>
<feature type="transmembrane region" description="Helical" evidence="2">
    <location>
        <begin position="32"/>
        <end position="53"/>
    </location>
</feature>
<accession>G2QJH5</accession>
<evidence type="ECO:0000256" key="2">
    <source>
        <dbReference type="SAM" id="Phobius"/>
    </source>
</evidence>
<keyword evidence="2" id="KW-1133">Transmembrane helix</keyword>
<name>G2QJH5_THET4</name>
<dbReference type="RefSeq" id="XP_003664977.1">
    <property type="nucleotide sequence ID" value="XM_003664929.1"/>
</dbReference>
<reference evidence="3 4" key="1">
    <citation type="journal article" date="2011" name="Nat. Biotechnol.">
        <title>Comparative genomic analysis of the thermophilic biomass-degrading fungi Myceliophthora thermophila and Thielavia terrestris.</title>
        <authorList>
            <person name="Berka R.M."/>
            <person name="Grigoriev I.V."/>
            <person name="Otillar R."/>
            <person name="Salamov A."/>
            <person name="Grimwood J."/>
            <person name="Reid I."/>
            <person name="Ishmael N."/>
            <person name="John T."/>
            <person name="Darmond C."/>
            <person name="Moisan M.-C."/>
            <person name="Henrissat B."/>
            <person name="Coutinho P.M."/>
            <person name="Lombard V."/>
            <person name="Natvig D.O."/>
            <person name="Lindquist E."/>
            <person name="Schmutz J."/>
            <person name="Lucas S."/>
            <person name="Harris P."/>
            <person name="Powlowski J."/>
            <person name="Bellemare A."/>
            <person name="Taylor D."/>
            <person name="Butler G."/>
            <person name="de Vries R.P."/>
            <person name="Allijn I.E."/>
            <person name="van den Brink J."/>
            <person name="Ushinsky S."/>
            <person name="Storms R."/>
            <person name="Powell A.J."/>
            <person name="Paulsen I.T."/>
            <person name="Elbourne L.D.H."/>
            <person name="Baker S.E."/>
            <person name="Magnuson J."/>
            <person name="LaBoissiere S."/>
            <person name="Clutterbuck A.J."/>
            <person name="Martinez D."/>
            <person name="Wogulis M."/>
            <person name="de Leon A.L."/>
            <person name="Rey M.W."/>
            <person name="Tsang A."/>
        </authorList>
    </citation>
    <scope>NUCLEOTIDE SEQUENCE [LARGE SCALE GENOMIC DNA]</scope>
    <source>
        <strain evidence="4">ATCC 42464 / BCRC 31852 / DSM 1799</strain>
    </source>
</reference>
<evidence type="ECO:0000256" key="1">
    <source>
        <dbReference type="SAM" id="MobiDB-lite"/>
    </source>
</evidence>
<sequence length="84" mass="9056">MSSASETIIPAAPPPPGVTPNFENPESSSHQLIIVSVVFPVFSFFFLIPRLYLASFILRKWHTDDYLICVAAAGQSGLAFSVGS</sequence>
<organism evidence="3 4">
    <name type="scientific">Thermothelomyces thermophilus (strain ATCC 42464 / BCRC 31852 / DSM 1799)</name>
    <name type="common">Sporotrichum thermophile</name>
    <dbReference type="NCBI Taxonomy" id="573729"/>
    <lineage>
        <taxon>Eukaryota</taxon>
        <taxon>Fungi</taxon>
        <taxon>Dikarya</taxon>
        <taxon>Ascomycota</taxon>
        <taxon>Pezizomycotina</taxon>
        <taxon>Sordariomycetes</taxon>
        <taxon>Sordariomycetidae</taxon>
        <taxon>Sordariales</taxon>
        <taxon>Chaetomiaceae</taxon>
        <taxon>Thermothelomyces</taxon>
    </lineage>
</organism>
<protein>
    <submittedName>
        <fullName evidence="3">Uncharacterized protein</fullName>
    </submittedName>
</protein>
<dbReference type="HOGENOM" id="CLU_2529035_0_0_1"/>
<dbReference type="Proteomes" id="UP000007322">
    <property type="component" value="Chromosome 5"/>
</dbReference>
<evidence type="ECO:0000313" key="4">
    <source>
        <dbReference type="Proteomes" id="UP000007322"/>
    </source>
</evidence>
<dbReference type="GeneID" id="11506927"/>
<dbReference type="InParanoid" id="G2QJH5"/>
<dbReference type="VEuPathDB" id="FungiDB:MYCTH_2308231"/>
<keyword evidence="4" id="KW-1185">Reference proteome</keyword>
<evidence type="ECO:0000313" key="3">
    <source>
        <dbReference type="EMBL" id="AEO59732.1"/>
    </source>
</evidence>
<keyword evidence="2" id="KW-0812">Transmembrane</keyword>
<gene>
    <name evidence="3" type="ORF">MYCTH_2308231</name>
</gene>
<dbReference type="AlphaFoldDB" id="G2QJH5"/>
<dbReference type="EMBL" id="CP003006">
    <property type="protein sequence ID" value="AEO59732.1"/>
    <property type="molecule type" value="Genomic_DNA"/>
</dbReference>
<feature type="region of interest" description="Disordered" evidence="1">
    <location>
        <begin position="1"/>
        <end position="23"/>
    </location>
</feature>